<keyword evidence="2" id="KW-0411">Iron-sulfur</keyword>
<protein>
    <recommendedName>
        <fullName evidence="6">tRNA wybutosine-synthesis domain-containing protein</fullName>
    </recommendedName>
</protein>
<accession>A0A7S1UTG3</accession>
<dbReference type="AlphaFoldDB" id="A0A7S1UTG3"/>
<keyword evidence="3" id="KW-0819">tRNA processing</keyword>
<evidence type="ECO:0000313" key="7">
    <source>
        <dbReference type="EMBL" id="CAD9276468.1"/>
    </source>
</evidence>
<name>A0A7S1UTG3_9STRA</name>
<evidence type="ECO:0000256" key="4">
    <source>
        <dbReference type="ARBA" id="ARBA00023239"/>
    </source>
</evidence>
<keyword evidence="2" id="KW-0004">4Fe-4S</keyword>
<feature type="compositionally biased region" description="Basic residues" evidence="5">
    <location>
        <begin position="121"/>
        <end position="131"/>
    </location>
</feature>
<gene>
    <name evidence="7" type="ORF">GOCE00092_LOCUS5376</name>
</gene>
<dbReference type="Pfam" id="PF08608">
    <property type="entry name" value="Wyosine_form"/>
    <property type="match status" value="1"/>
</dbReference>
<dbReference type="PANTHER" id="PTHR13930">
    <property type="entry name" value="S-ADENOSYL-L-METHIONINE-DEPENDENT TRNA 4-DEMETHYLWYOSINE SYNTHASE"/>
    <property type="match status" value="1"/>
</dbReference>
<reference evidence="7" key="1">
    <citation type="submission" date="2021-01" db="EMBL/GenBank/DDBJ databases">
        <authorList>
            <person name="Corre E."/>
            <person name="Pelletier E."/>
            <person name="Niang G."/>
            <person name="Scheremetjew M."/>
            <person name="Finn R."/>
            <person name="Kale V."/>
            <person name="Holt S."/>
            <person name="Cochrane G."/>
            <person name="Meng A."/>
            <person name="Brown T."/>
            <person name="Cohen L."/>
        </authorList>
    </citation>
    <scope>NUCLEOTIDE SEQUENCE</scope>
    <source>
        <strain evidence="7">CCMP 410</strain>
    </source>
</reference>
<evidence type="ECO:0000256" key="5">
    <source>
        <dbReference type="SAM" id="MobiDB-lite"/>
    </source>
</evidence>
<dbReference type="GO" id="GO:0031591">
    <property type="term" value="P:wybutosine biosynthetic process"/>
    <property type="evidence" value="ECO:0007669"/>
    <property type="project" value="TreeGrafter"/>
</dbReference>
<dbReference type="InterPro" id="IPR013917">
    <property type="entry name" value="tRNA_wybutosine-synth"/>
</dbReference>
<dbReference type="GO" id="GO:0016829">
    <property type="term" value="F:lyase activity"/>
    <property type="evidence" value="ECO:0007669"/>
    <property type="project" value="UniProtKB-KW"/>
</dbReference>
<dbReference type="PANTHER" id="PTHR13930:SF0">
    <property type="entry name" value="S-ADENOSYL-L-METHIONINE-DEPENDENT TRNA 4-DEMETHYLWYOSINE SYNTHASE TYW1-RELATED"/>
    <property type="match status" value="1"/>
</dbReference>
<evidence type="ECO:0000256" key="2">
    <source>
        <dbReference type="ARBA" id="ARBA00022485"/>
    </source>
</evidence>
<evidence type="ECO:0000259" key="6">
    <source>
        <dbReference type="Pfam" id="PF08608"/>
    </source>
</evidence>
<organism evidence="7">
    <name type="scientific">Grammatophora oceanica</name>
    <dbReference type="NCBI Taxonomy" id="210454"/>
    <lineage>
        <taxon>Eukaryota</taxon>
        <taxon>Sar</taxon>
        <taxon>Stramenopiles</taxon>
        <taxon>Ochrophyta</taxon>
        <taxon>Bacillariophyta</taxon>
        <taxon>Fragilariophyceae</taxon>
        <taxon>Fragilariophycidae</taxon>
        <taxon>Rhabdonematales</taxon>
        <taxon>Grammatophoraceae</taxon>
        <taxon>Grammatophora</taxon>
    </lineage>
</organism>
<dbReference type="InterPro" id="IPR034556">
    <property type="entry name" value="tRNA_wybutosine-synthase"/>
</dbReference>
<keyword evidence="4" id="KW-0456">Lyase</keyword>
<dbReference type="GO" id="GO:0051539">
    <property type="term" value="F:4 iron, 4 sulfur cluster binding"/>
    <property type="evidence" value="ECO:0007669"/>
    <property type="project" value="UniProtKB-KW"/>
</dbReference>
<evidence type="ECO:0000256" key="3">
    <source>
        <dbReference type="ARBA" id="ARBA00022694"/>
    </source>
</evidence>
<keyword evidence="2" id="KW-0479">Metal-binding</keyword>
<proteinExistence type="predicted"/>
<dbReference type="EMBL" id="HBGK01010344">
    <property type="protein sequence ID" value="CAD9276468.1"/>
    <property type="molecule type" value="Transcribed_RNA"/>
</dbReference>
<keyword evidence="2" id="KW-0408">Iron</keyword>
<feature type="domain" description="tRNA wybutosine-synthesis" evidence="6">
    <location>
        <begin position="2"/>
        <end position="53"/>
    </location>
</feature>
<sequence length="198" mass="22802">MNMSNTPWHHEVVALTMQLRDELDKLRQQSTMDIPEYDLACEHKHSCSVLLARVDQFAQDNLATGERKWFTWIDYDKFQQLAAQNAEDPMFTFAVQDYRAPTPEWALFGAAEEGFDPTDTRHRKKKKHPKYTHFDTNGIPTHDDNNQVLSEEARSKLVAIMEDRKREIGAGTTVTELKGGEKLIDDASLMFRGMTVIK</sequence>
<feature type="region of interest" description="Disordered" evidence="5">
    <location>
        <begin position="116"/>
        <end position="145"/>
    </location>
</feature>
<evidence type="ECO:0000256" key="1">
    <source>
        <dbReference type="ARBA" id="ARBA00001966"/>
    </source>
</evidence>
<comment type="cofactor">
    <cofactor evidence="1">
        <name>[4Fe-4S] cluster</name>
        <dbReference type="ChEBI" id="CHEBI:49883"/>
    </cofactor>
</comment>